<gene>
    <name evidence="1" type="ORF">H9812_05665</name>
</gene>
<accession>A0A9D2DXL7</accession>
<reference evidence="1" key="1">
    <citation type="journal article" date="2021" name="PeerJ">
        <title>Extensive microbial diversity within the chicken gut microbiome revealed by metagenomics and culture.</title>
        <authorList>
            <person name="Gilroy R."/>
            <person name="Ravi A."/>
            <person name="Getino M."/>
            <person name="Pursley I."/>
            <person name="Horton D.L."/>
            <person name="Alikhan N.F."/>
            <person name="Baker D."/>
            <person name="Gharbi K."/>
            <person name="Hall N."/>
            <person name="Watson M."/>
            <person name="Adriaenssens E.M."/>
            <person name="Foster-Nyarko E."/>
            <person name="Jarju S."/>
            <person name="Secka A."/>
            <person name="Antonio M."/>
            <person name="Oren A."/>
            <person name="Chaudhuri R.R."/>
            <person name="La Ragione R."/>
            <person name="Hildebrand F."/>
            <person name="Pallen M.J."/>
        </authorList>
    </citation>
    <scope>NUCLEOTIDE SEQUENCE</scope>
    <source>
        <strain evidence="1">CHK33-5263</strain>
    </source>
</reference>
<dbReference type="AlphaFoldDB" id="A0A9D2DXL7"/>
<organism evidence="1 2">
    <name type="scientific">Candidatus Gallimonas intestinigallinarum</name>
    <dbReference type="NCBI Taxonomy" id="2838604"/>
    <lineage>
        <taxon>Bacteria</taxon>
        <taxon>Bacillati</taxon>
        <taxon>Bacillota</taxon>
        <taxon>Clostridia</taxon>
        <taxon>Candidatus Gallimonas</taxon>
    </lineage>
</organism>
<protein>
    <submittedName>
        <fullName evidence="1">Uncharacterized protein</fullName>
    </submittedName>
</protein>
<evidence type="ECO:0000313" key="1">
    <source>
        <dbReference type="EMBL" id="HIZ24938.1"/>
    </source>
</evidence>
<proteinExistence type="predicted"/>
<name>A0A9D2DXL7_9FIRM</name>
<dbReference type="Proteomes" id="UP000824044">
    <property type="component" value="Unassembled WGS sequence"/>
</dbReference>
<sequence length="113" mass="12637">MEIPGNVGIYGFRRYDMGEQGAVFLRLETPKDDARTAEVREDMLHYYGTGYVSYSVKVPLPLAPQVTGAVLIERTSKSRYSVAAWGNGKVMFFSATNVREIRDGTAWLWGKAP</sequence>
<dbReference type="EMBL" id="DXBS01000109">
    <property type="protein sequence ID" value="HIZ24938.1"/>
    <property type="molecule type" value="Genomic_DNA"/>
</dbReference>
<comment type="caution">
    <text evidence="1">The sequence shown here is derived from an EMBL/GenBank/DDBJ whole genome shotgun (WGS) entry which is preliminary data.</text>
</comment>
<reference evidence="1" key="2">
    <citation type="submission" date="2021-04" db="EMBL/GenBank/DDBJ databases">
        <authorList>
            <person name="Gilroy R."/>
        </authorList>
    </citation>
    <scope>NUCLEOTIDE SEQUENCE</scope>
    <source>
        <strain evidence="1">CHK33-5263</strain>
    </source>
</reference>
<evidence type="ECO:0000313" key="2">
    <source>
        <dbReference type="Proteomes" id="UP000824044"/>
    </source>
</evidence>